<dbReference type="Gramene" id="RZC81405">
    <property type="protein sequence ID" value="RZC81405"/>
    <property type="gene ID" value="C5167_043984"/>
</dbReference>
<protein>
    <submittedName>
        <fullName evidence="1">Uncharacterized protein</fullName>
    </submittedName>
</protein>
<evidence type="ECO:0000313" key="1">
    <source>
        <dbReference type="EMBL" id="RZC81405.1"/>
    </source>
</evidence>
<evidence type="ECO:0000313" key="2">
    <source>
        <dbReference type="Proteomes" id="UP000316621"/>
    </source>
</evidence>
<gene>
    <name evidence="1" type="ORF">C5167_043984</name>
</gene>
<dbReference type="EMBL" id="CM010724">
    <property type="protein sequence ID" value="RZC81405.1"/>
    <property type="molecule type" value="Genomic_DNA"/>
</dbReference>
<keyword evidence="2" id="KW-1185">Reference proteome</keyword>
<organism evidence="1 2">
    <name type="scientific">Papaver somniferum</name>
    <name type="common">Opium poppy</name>
    <dbReference type="NCBI Taxonomy" id="3469"/>
    <lineage>
        <taxon>Eukaryota</taxon>
        <taxon>Viridiplantae</taxon>
        <taxon>Streptophyta</taxon>
        <taxon>Embryophyta</taxon>
        <taxon>Tracheophyta</taxon>
        <taxon>Spermatophyta</taxon>
        <taxon>Magnoliopsida</taxon>
        <taxon>Ranunculales</taxon>
        <taxon>Papaveraceae</taxon>
        <taxon>Papaveroideae</taxon>
        <taxon>Papaver</taxon>
    </lineage>
</organism>
<dbReference type="AlphaFoldDB" id="A0A4Y7LB38"/>
<accession>A0A4Y7LB38</accession>
<reference evidence="1 2" key="1">
    <citation type="journal article" date="2018" name="Science">
        <title>The opium poppy genome and morphinan production.</title>
        <authorList>
            <person name="Guo L."/>
            <person name="Winzer T."/>
            <person name="Yang X."/>
            <person name="Li Y."/>
            <person name="Ning Z."/>
            <person name="He Z."/>
            <person name="Teodor R."/>
            <person name="Lu Y."/>
            <person name="Bowser T.A."/>
            <person name="Graham I.A."/>
            <person name="Ye K."/>
        </authorList>
    </citation>
    <scope>NUCLEOTIDE SEQUENCE [LARGE SCALE GENOMIC DNA]</scope>
    <source>
        <strain evidence="2">cv. HN1</strain>
        <tissue evidence="1">Leaves</tissue>
    </source>
</reference>
<proteinExistence type="predicted"/>
<sequence length="101" mass="11069">MQKLLGRIRLGGISMAPEVLSKVYDPHRRKAATLVEKMIQGNSATNTEVAGKDTGLGGMSMIPELVQVKMRYYYHLAGLNWTMMGQATSGVKEVDNQDGNL</sequence>
<name>A0A4Y7LB38_PAPSO</name>
<dbReference type="Proteomes" id="UP000316621">
    <property type="component" value="Chromosome 10"/>
</dbReference>